<dbReference type="Pfam" id="PF00106">
    <property type="entry name" value="adh_short"/>
    <property type="match status" value="1"/>
</dbReference>
<organism evidence="2 3">
    <name type="scientific">Aspergillus steynii IBT 23096</name>
    <dbReference type="NCBI Taxonomy" id="1392250"/>
    <lineage>
        <taxon>Eukaryota</taxon>
        <taxon>Fungi</taxon>
        <taxon>Dikarya</taxon>
        <taxon>Ascomycota</taxon>
        <taxon>Pezizomycotina</taxon>
        <taxon>Eurotiomycetes</taxon>
        <taxon>Eurotiomycetidae</taxon>
        <taxon>Eurotiales</taxon>
        <taxon>Aspergillaceae</taxon>
        <taxon>Aspergillus</taxon>
        <taxon>Aspergillus subgen. Circumdati</taxon>
    </lineage>
</organism>
<dbReference type="OrthoDB" id="9876299at2759"/>
<dbReference type="InterPro" id="IPR002347">
    <property type="entry name" value="SDR_fam"/>
</dbReference>
<reference evidence="2 3" key="1">
    <citation type="submission" date="2016-12" db="EMBL/GenBank/DDBJ databases">
        <title>The genomes of Aspergillus section Nigri reveals drivers in fungal speciation.</title>
        <authorList>
            <consortium name="DOE Joint Genome Institute"/>
            <person name="Vesth T.C."/>
            <person name="Nybo J."/>
            <person name="Theobald S."/>
            <person name="Brandl J."/>
            <person name="Frisvad J.C."/>
            <person name="Nielsen K.F."/>
            <person name="Lyhne E.K."/>
            <person name="Kogle M.E."/>
            <person name="Kuo A."/>
            <person name="Riley R."/>
            <person name="Clum A."/>
            <person name="Nolan M."/>
            <person name="Lipzen A."/>
            <person name="Salamov A."/>
            <person name="Henrissat B."/>
            <person name="Wiebenga A."/>
            <person name="De Vries R.P."/>
            <person name="Grigoriev I.V."/>
            <person name="Mortensen U.H."/>
            <person name="Andersen M.R."/>
            <person name="Baker S.E."/>
        </authorList>
    </citation>
    <scope>NUCLEOTIDE SEQUENCE [LARGE SCALE GENOMIC DNA]</scope>
    <source>
        <strain evidence="2 3">IBT 23096</strain>
    </source>
</reference>
<protein>
    <submittedName>
        <fullName evidence="2">NAD(P)-binding protein</fullName>
    </submittedName>
</protein>
<dbReference type="STRING" id="1392250.A0A2I2GKE3"/>
<sequence length="248" mass="26397">MPSNVLITGANRGLGLGLAKRYLNLPGQTVIALIRDPSSPSSTSLRTLPKHATSRLIILKYDASIESDAFDAIAELRNTHGINTLDIVFANAGIAKSYPLVKDVTRAEILEHVDVNALAVVSLYQAGRELLEQSTRAEKPVFAIMGSGGGAVGRQPPVPSAVYGASKSLLNWYGVRINAEDEWLNTFILDPGWSATDMGNTAAKGWGLESAPDSVDEVCDGIVKVVSEATKGEIGGKMIKYTGEVMGW</sequence>
<comment type="caution">
    <text evidence="2">The sequence shown here is derived from an EMBL/GenBank/DDBJ whole genome shotgun (WGS) entry which is preliminary data.</text>
</comment>
<dbReference type="AlphaFoldDB" id="A0A2I2GKE3"/>
<evidence type="ECO:0000256" key="1">
    <source>
        <dbReference type="ARBA" id="ARBA00006484"/>
    </source>
</evidence>
<dbReference type="SUPFAM" id="SSF51735">
    <property type="entry name" value="NAD(P)-binding Rossmann-fold domains"/>
    <property type="match status" value="1"/>
</dbReference>
<evidence type="ECO:0000313" key="3">
    <source>
        <dbReference type="Proteomes" id="UP000234275"/>
    </source>
</evidence>
<gene>
    <name evidence="2" type="ORF">P170DRAFT_454426</name>
</gene>
<dbReference type="PRINTS" id="PR00081">
    <property type="entry name" value="GDHRDH"/>
</dbReference>
<dbReference type="InterPro" id="IPR036291">
    <property type="entry name" value="NAD(P)-bd_dom_sf"/>
</dbReference>
<dbReference type="EMBL" id="MSFO01000002">
    <property type="protein sequence ID" value="PLB53319.1"/>
    <property type="molecule type" value="Genomic_DNA"/>
</dbReference>
<name>A0A2I2GKE3_9EURO</name>
<comment type="similarity">
    <text evidence="1">Belongs to the short-chain dehydrogenases/reductases (SDR) family.</text>
</comment>
<dbReference type="Proteomes" id="UP000234275">
    <property type="component" value="Unassembled WGS sequence"/>
</dbReference>
<dbReference type="Gene3D" id="3.40.50.720">
    <property type="entry name" value="NAD(P)-binding Rossmann-like Domain"/>
    <property type="match status" value="1"/>
</dbReference>
<evidence type="ECO:0000313" key="2">
    <source>
        <dbReference type="EMBL" id="PLB53319.1"/>
    </source>
</evidence>
<dbReference type="InterPro" id="IPR051468">
    <property type="entry name" value="Fungal_SecMetab_SDRs"/>
</dbReference>
<proteinExistence type="inferred from homology"/>
<accession>A0A2I2GKE3</accession>
<dbReference type="GeneID" id="36559132"/>
<dbReference type="GO" id="GO:0016491">
    <property type="term" value="F:oxidoreductase activity"/>
    <property type="evidence" value="ECO:0007669"/>
    <property type="project" value="TreeGrafter"/>
</dbReference>
<dbReference type="VEuPathDB" id="FungiDB:P170DRAFT_454426"/>
<dbReference type="RefSeq" id="XP_024708621.1">
    <property type="nucleotide sequence ID" value="XM_024851433.1"/>
</dbReference>
<dbReference type="PANTHER" id="PTHR43544">
    <property type="entry name" value="SHORT-CHAIN DEHYDROGENASE/REDUCTASE"/>
    <property type="match status" value="1"/>
</dbReference>
<dbReference type="PANTHER" id="PTHR43544:SF26">
    <property type="entry name" value="SHORT CHAIN DEHYDROGENASE_REDUCTASE FAMILY OXIDOREDUCTASE (JCVI)"/>
    <property type="match status" value="1"/>
</dbReference>
<keyword evidence="3" id="KW-1185">Reference proteome</keyword>
<dbReference type="GO" id="GO:0005737">
    <property type="term" value="C:cytoplasm"/>
    <property type="evidence" value="ECO:0007669"/>
    <property type="project" value="TreeGrafter"/>
</dbReference>